<sequence length="144" mass="15220">SLPLPSPGSLLSSWALHGRCGSPSLPPPLGKEALELIITWMGKAGLWGEALRLLHDEGEMPFPFPPFLLSSSRPLSIPPASILIHPSPPPSSLPLRVGPPSRTMYQNTLRACAVAARGSEAKSVILAMRARGLVPGEREHALGA</sequence>
<gene>
    <name evidence="1" type="ORF">Naga_103285g1</name>
</gene>
<organism evidence="1 2">
    <name type="scientific">Nannochloropsis gaditana</name>
    <dbReference type="NCBI Taxonomy" id="72520"/>
    <lineage>
        <taxon>Eukaryota</taxon>
        <taxon>Sar</taxon>
        <taxon>Stramenopiles</taxon>
        <taxon>Ochrophyta</taxon>
        <taxon>Eustigmatophyceae</taxon>
        <taxon>Eustigmatales</taxon>
        <taxon>Monodopsidaceae</taxon>
        <taxon>Nannochloropsis</taxon>
    </lineage>
</organism>
<name>W7TJT2_9STRA</name>
<comment type="caution">
    <text evidence="1">The sequence shown here is derived from an EMBL/GenBank/DDBJ whole genome shotgun (WGS) entry which is preliminary data.</text>
</comment>
<proteinExistence type="predicted"/>
<dbReference type="EMBL" id="AZIL01001470">
    <property type="protein sequence ID" value="EWM23788.1"/>
    <property type="molecule type" value="Genomic_DNA"/>
</dbReference>
<keyword evidence="2" id="KW-1185">Reference proteome</keyword>
<evidence type="ECO:0008006" key="3">
    <source>
        <dbReference type="Google" id="ProtNLM"/>
    </source>
</evidence>
<evidence type="ECO:0000313" key="1">
    <source>
        <dbReference type="EMBL" id="EWM23788.1"/>
    </source>
</evidence>
<dbReference type="Proteomes" id="UP000019335">
    <property type="component" value="Chromosome 15"/>
</dbReference>
<evidence type="ECO:0000313" key="2">
    <source>
        <dbReference type="Proteomes" id="UP000019335"/>
    </source>
</evidence>
<accession>W7TJT2</accession>
<protein>
    <recommendedName>
        <fullName evidence="3">Pentatricopeptide repeat-containing protein</fullName>
    </recommendedName>
</protein>
<reference evidence="1 2" key="1">
    <citation type="journal article" date="2014" name="Mol. Plant">
        <title>Chromosome Scale Genome Assembly and Transcriptome Profiling of Nannochloropsis gaditana in Nitrogen Depletion.</title>
        <authorList>
            <person name="Corteggiani Carpinelli E."/>
            <person name="Telatin A."/>
            <person name="Vitulo N."/>
            <person name="Forcato C."/>
            <person name="D'Angelo M."/>
            <person name="Schiavon R."/>
            <person name="Vezzi A."/>
            <person name="Giacometti G.M."/>
            <person name="Morosinotto T."/>
            <person name="Valle G."/>
        </authorList>
    </citation>
    <scope>NUCLEOTIDE SEQUENCE [LARGE SCALE GENOMIC DNA]</scope>
    <source>
        <strain evidence="1 2">B-31</strain>
    </source>
</reference>
<feature type="non-terminal residue" evidence="1">
    <location>
        <position position="1"/>
    </location>
</feature>
<dbReference type="AlphaFoldDB" id="W7TJT2"/>